<dbReference type="AlphaFoldDB" id="A0AAV7P6R2"/>
<accession>A0AAV7P6R2</accession>
<name>A0AAV7P6R2_PLEWA</name>
<proteinExistence type="predicted"/>
<evidence type="ECO:0000313" key="1">
    <source>
        <dbReference type="EMBL" id="KAJ1122539.1"/>
    </source>
</evidence>
<organism evidence="1 2">
    <name type="scientific">Pleurodeles waltl</name>
    <name type="common">Iberian ribbed newt</name>
    <dbReference type="NCBI Taxonomy" id="8319"/>
    <lineage>
        <taxon>Eukaryota</taxon>
        <taxon>Metazoa</taxon>
        <taxon>Chordata</taxon>
        <taxon>Craniata</taxon>
        <taxon>Vertebrata</taxon>
        <taxon>Euteleostomi</taxon>
        <taxon>Amphibia</taxon>
        <taxon>Batrachia</taxon>
        <taxon>Caudata</taxon>
        <taxon>Salamandroidea</taxon>
        <taxon>Salamandridae</taxon>
        <taxon>Pleurodelinae</taxon>
        <taxon>Pleurodeles</taxon>
    </lineage>
</organism>
<keyword evidence="2" id="KW-1185">Reference proteome</keyword>
<gene>
    <name evidence="1" type="ORF">NDU88_001025</name>
</gene>
<comment type="caution">
    <text evidence="1">The sequence shown here is derived from an EMBL/GenBank/DDBJ whole genome shotgun (WGS) entry which is preliminary data.</text>
</comment>
<protein>
    <submittedName>
        <fullName evidence="1">Uncharacterized protein</fullName>
    </submittedName>
</protein>
<dbReference type="Proteomes" id="UP001066276">
    <property type="component" value="Chromosome 7"/>
</dbReference>
<sequence>MVPCVHQFGLTNTTDVCVVYSVALTSKVRPYWPAQPTSLLTDFSATCPDSSGEERNSLITRTGCPGSHRLSPLRRLWRPFGYRRP</sequence>
<dbReference type="EMBL" id="JANPWB010000011">
    <property type="protein sequence ID" value="KAJ1122539.1"/>
    <property type="molecule type" value="Genomic_DNA"/>
</dbReference>
<reference evidence="1" key="1">
    <citation type="journal article" date="2022" name="bioRxiv">
        <title>Sequencing and chromosome-scale assembly of the giantPleurodeles waltlgenome.</title>
        <authorList>
            <person name="Brown T."/>
            <person name="Elewa A."/>
            <person name="Iarovenko S."/>
            <person name="Subramanian E."/>
            <person name="Araus A.J."/>
            <person name="Petzold A."/>
            <person name="Susuki M."/>
            <person name="Suzuki K.-i.T."/>
            <person name="Hayashi T."/>
            <person name="Toyoda A."/>
            <person name="Oliveira C."/>
            <person name="Osipova E."/>
            <person name="Leigh N.D."/>
            <person name="Simon A."/>
            <person name="Yun M.H."/>
        </authorList>
    </citation>
    <scope>NUCLEOTIDE SEQUENCE</scope>
    <source>
        <strain evidence="1">20211129_DDA</strain>
        <tissue evidence="1">Liver</tissue>
    </source>
</reference>
<evidence type="ECO:0000313" key="2">
    <source>
        <dbReference type="Proteomes" id="UP001066276"/>
    </source>
</evidence>